<dbReference type="GO" id="GO:0006281">
    <property type="term" value="P:DNA repair"/>
    <property type="evidence" value="ECO:0007669"/>
    <property type="project" value="TreeGrafter"/>
</dbReference>
<dbReference type="EMBL" id="JACHWY010000001">
    <property type="protein sequence ID" value="MBB3047260.1"/>
    <property type="molecule type" value="Genomic_DNA"/>
</dbReference>
<sequence length="218" mass="25541">MINWQDIDTVMLDMDGTLLDLHFDNYFWTQHLPLRYSEIHGTPLETTRESIMAQIAAKQGTLNWYCLDYWSQELNLDIPTLKREVNHLISIRPYVEEFLQWLSDSHREIWLVTNAHKHSLDLKMERTGLDRWIDRIVVSHQFAAAKEDPQFWLKLSEEAPFDEKRTLLVDDNAEVLQAAADFGIAHLLTLRQPDSQQAIRDNLAFPAIHHFDELLPAP</sequence>
<accession>A0A7W4W4E6</accession>
<dbReference type="PROSITE" id="PS50969">
    <property type="entry name" value="FCP1"/>
    <property type="match status" value="1"/>
</dbReference>
<dbReference type="SFLD" id="SFLDS00003">
    <property type="entry name" value="Haloacid_Dehalogenase"/>
    <property type="match status" value="1"/>
</dbReference>
<dbReference type="InterPro" id="IPR023214">
    <property type="entry name" value="HAD_sf"/>
</dbReference>
<dbReference type="InterPro" id="IPR036412">
    <property type="entry name" value="HAD-like_sf"/>
</dbReference>
<dbReference type="PANTHER" id="PTHR43434:SF3">
    <property type="entry name" value="GMP_IMP NUCLEOTIDASE YRFG"/>
    <property type="match status" value="1"/>
</dbReference>
<proteinExistence type="predicted"/>
<dbReference type="SFLD" id="SFLDG01129">
    <property type="entry name" value="C1.5:_HAD__Beta-PGM__Phosphata"/>
    <property type="match status" value="1"/>
</dbReference>
<dbReference type="InterPro" id="IPR004274">
    <property type="entry name" value="FCP1_dom"/>
</dbReference>
<organism evidence="2 3">
    <name type="scientific">Litorivivens lipolytica</name>
    <dbReference type="NCBI Taxonomy" id="1524264"/>
    <lineage>
        <taxon>Bacteria</taxon>
        <taxon>Pseudomonadati</taxon>
        <taxon>Pseudomonadota</taxon>
        <taxon>Gammaproteobacteria</taxon>
        <taxon>Litorivivens</taxon>
    </lineage>
</organism>
<dbReference type="AlphaFoldDB" id="A0A7W4W4E6"/>
<name>A0A7W4W4E6_9GAMM</name>
<dbReference type="PANTHER" id="PTHR43434">
    <property type="entry name" value="PHOSPHOGLYCOLATE PHOSPHATASE"/>
    <property type="match status" value="1"/>
</dbReference>
<dbReference type="GO" id="GO:0005829">
    <property type="term" value="C:cytosol"/>
    <property type="evidence" value="ECO:0007669"/>
    <property type="project" value="TreeGrafter"/>
</dbReference>
<evidence type="ECO:0000313" key="3">
    <source>
        <dbReference type="Proteomes" id="UP000537130"/>
    </source>
</evidence>
<dbReference type="Pfam" id="PF00702">
    <property type="entry name" value="Hydrolase"/>
    <property type="match status" value="1"/>
</dbReference>
<dbReference type="NCBIfam" id="TIGR01509">
    <property type="entry name" value="HAD-SF-IA-v3"/>
    <property type="match status" value="1"/>
</dbReference>
<evidence type="ECO:0000313" key="2">
    <source>
        <dbReference type="EMBL" id="MBB3047260.1"/>
    </source>
</evidence>
<reference evidence="2 3" key="1">
    <citation type="submission" date="2020-08" db="EMBL/GenBank/DDBJ databases">
        <title>Genomic Encyclopedia of Type Strains, Phase III (KMG-III): the genomes of soil and plant-associated and newly described type strains.</title>
        <authorList>
            <person name="Whitman W."/>
        </authorList>
    </citation>
    <scope>NUCLEOTIDE SEQUENCE [LARGE SCALE GENOMIC DNA]</scope>
    <source>
        <strain evidence="2 3">CECT 8654</strain>
    </source>
</reference>
<gene>
    <name evidence="2" type="ORF">FHR99_001496</name>
</gene>
<dbReference type="InterPro" id="IPR050155">
    <property type="entry name" value="HAD-like_hydrolase_sf"/>
</dbReference>
<dbReference type="CDD" id="cd01427">
    <property type="entry name" value="HAD_like"/>
    <property type="match status" value="1"/>
</dbReference>
<dbReference type="GO" id="GO:0008967">
    <property type="term" value="F:phosphoglycolate phosphatase activity"/>
    <property type="evidence" value="ECO:0007669"/>
    <property type="project" value="TreeGrafter"/>
</dbReference>
<dbReference type="InterPro" id="IPR006439">
    <property type="entry name" value="HAD-SF_hydro_IA"/>
</dbReference>
<keyword evidence="3" id="KW-1185">Reference proteome</keyword>
<evidence type="ECO:0000259" key="1">
    <source>
        <dbReference type="PROSITE" id="PS50969"/>
    </source>
</evidence>
<keyword evidence="2" id="KW-0378">Hydrolase</keyword>
<dbReference type="Proteomes" id="UP000537130">
    <property type="component" value="Unassembled WGS sequence"/>
</dbReference>
<dbReference type="Gene3D" id="3.40.50.1000">
    <property type="entry name" value="HAD superfamily/HAD-like"/>
    <property type="match status" value="1"/>
</dbReference>
<feature type="domain" description="FCP1 homology" evidence="1">
    <location>
        <begin position="3"/>
        <end position="214"/>
    </location>
</feature>
<comment type="caution">
    <text evidence="2">The sequence shown here is derived from an EMBL/GenBank/DDBJ whole genome shotgun (WGS) entry which is preliminary data.</text>
</comment>
<dbReference type="SUPFAM" id="SSF56784">
    <property type="entry name" value="HAD-like"/>
    <property type="match status" value="1"/>
</dbReference>
<dbReference type="NCBIfam" id="NF011564">
    <property type="entry name" value="PRK14988.1"/>
    <property type="match status" value="1"/>
</dbReference>
<dbReference type="RefSeq" id="WP_183409893.1">
    <property type="nucleotide sequence ID" value="NZ_JACHWY010000001.1"/>
</dbReference>
<protein>
    <submittedName>
        <fullName evidence="2">Putative hydrolase of the HAD superfamily</fullName>
    </submittedName>
</protein>